<dbReference type="EMBL" id="DVOL01000065">
    <property type="protein sequence ID" value="HIV10987.1"/>
    <property type="molecule type" value="Genomic_DNA"/>
</dbReference>
<comment type="caution">
    <text evidence="4">The sequence shown here is derived from an EMBL/GenBank/DDBJ whole genome shotgun (WGS) entry which is preliminary data.</text>
</comment>
<dbReference type="AlphaFoldDB" id="A0A9D1NR62"/>
<organism evidence="4 5">
    <name type="scientific">Candidatus Faeciplasma avium</name>
    <dbReference type="NCBI Taxonomy" id="2840798"/>
    <lineage>
        <taxon>Bacteria</taxon>
        <taxon>Bacillati</taxon>
        <taxon>Bacillota</taxon>
        <taxon>Clostridia</taxon>
        <taxon>Eubacteriales</taxon>
        <taxon>Oscillospiraceae</taxon>
        <taxon>Oscillospiraceae incertae sedis</taxon>
        <taxon>Candidatus Faeciplasma</taxon>
    </lineage>
</organism>
<evidence type="ECO:0000313" key="4">
    <source>
        <dbReference type="EMBL" id="HIV10987.1"/>
    </source>
</evidence>
<sequence>MSFDNDTAYQPGGDKSPESSDSFILEEAPATNAADNTSGINLQDSAVEPSSETYSDSMTVTDDSAQTVEPSVYEEAVTQSGAATATQTAGTESTADTETEPELPEEKPFSLEKIAVTLKDGSKASFWLYTPKNASPGMPMIVYLHGGSGKGEDLELLMKSNSLPLYLRESRLGEIPAYIVMPQAGSDILGWRDEAATLIGLIDYCEESCGIDLDNVSLTGHSMGGTGTWELAVLYPERFARIAPMSGSVADTEENIAALKDVPVWAFVGARDEIVRPDSSIELVSSLKDAGGSARVTVFREADHFSVPELSYLNENLGLLDWLIGE</sequence>
<keyword evidence="1" id="KW-0732">Signal</keyword>
<reference evidence="4" key="2">
    <citation type="journal article" date="2021" name="PeerJ">
        <title>Extensive microbial diversity within the chicken gut microbiome revealed by metagenomics and culture.</title>
        <authorList>
            <person name="Gilroy R."/>
            <person name="Ravi A."/>
            <person name="Getino M."/>
            <person name="Pursley I."/>
            <person name="Horton D.L."/>
            <person name="Alikhan N.F."/>
            <person name="Baker D."/>
            <person name="Gharbi K."/>
            <person name="Hall N."/>
            <person name="Watson M."/>
            <person name="Adriaenssens E.M."/>
            <person name="Foster-Nyarko E."/>
            <person name="Jarju S."/>
            <person name="Secka A."/>
            <person name="Antonio M."/>
            <person name="Oren A."/>
            <person name="Chaudhuri R.R."/>
            <person name="La Ragione R."/>
            <person name="Hildebrand F."/>
            <person name="Pallen M.J."/>
        </authorList>
    </citation>
    <scope>NUCLEOTIDE SEQUENCE</scope>
    <source>
        <strain evidence="4">1370</strain>
    </source>
</reference>
<dbReference type="PANTHER" id="PTHR43037">
    <property type="entry name" value="UNNAMED PRODUCT-RELATED"/>
    <property type="match status" value="1"/>
</dbReference>
<accession>A0A9D1NR62</accession>
<feature type="region of interest" description="Disordered" evidence="2">
    <location>
        <begin position="1"/>
        <end position="108"/>
    </location>
</feature>
<feature type="compositionally biased region" description="Low complexity" evidence="2">
    <location>
        <begin position="76"/>
        <end position="94"/>
    </location>
</feature>
<dbReference type="SUPFAM" id="SSF53474">
    <property type="entry name" value="alpha/beta-Hydrolases"/>
    <property type="match status" value="1"/>
</dbReference>
<dbReference type="InterPro" id="IPR002925">
    <property type="entry name" value="Dienelactn_hydro"/>
</dbReference>
<name>A0A9D1NR62_9FIRM</name>
<evidence type="ECO:0000259" key="3">
    <source>
        <dbReference type="Pfam" id="PF01738"/>
    </source>
</evidence>
<keyword evidence="4" id="KW-0378">Hydrolase</keyword>
<dbReference type="InterPro" id="IPR050955">
    <property type="entry name" value="Plant_Biomass_Hydrol_Est"/>
</dbReference>
<evidence type="ECO:0000256" key="2">
    <source>
        <dbReference type="SAM" id="MobiDB-lite"/>
    </source>
</evidence>
<dbReference type="Pfam" id="PF01738">
    <property type="entry name" value="DLH"/>
    <property type="match status" value="1"/>
</dbReference>
<proteinExistence type="predicted"/>
<feature type="compositionally biased region" description="Polar residues" evidence="2">
    <location>
        <begin position="33"/>
        <end position="69"/>
    </location>
</feature>
<dbReference type="Gene3D" id="3.40.50.1820">
    <property type="entry name" value="alpha/beta hydrolase"/>
    <property type="match status" value="1"/>
</dbReference>
<dbReference type="Proteomes" id="UP000823960">
    <property type="component" value="Unassembled WGS sequence"/>
</dbReference>
<dbReference type="GO" id="GO:0016787">
    <property type="term" value="F:hydrolase activity"/>
    <property type="evidence" value="ECO:0007669"/>
    <property type="project" value="UniProtKB-KW"/>
</dbReference>
<evidence type="ECO:0000256" key="1">
    <source>
        <dbReference type="ARBA" id="ARBA00022729"/>
    </source>
</evidence>
<dbReference type="PANTHER" id="PTHR43037:SF1">
    <property type="entry name" value="BLL1128 PROTEIN"/>
    <property type="match status" value="1"/>
</dbReference>
<gene>
    <name evidence="4" type="ORF">IAD28_04780</name>
</gene>
<feature type="domain" description="Dienelactone hydrolase" evidence="3">
    <location>
        <begin position="202"/>
        <end position="304"/>
    </location>
</feature>
<dbReference type="InterPro" id="IPR029058">
    <property type="entry name" value="AB_hydrolase_fold"/>
</dbReference>
<evidence type="ECO:0000313" key="5">
    <source>
        <dbReference type="Proteomes" id="UP000823960"/>
    </source>
</evidence>
<protein>
    <submittedName>
        <fullName evidence="4">Dienelactone hydrolase family protein</fullName>
    </submittedName>
</protein>
<reference evidence="4" key="1">
    <citation type="submission" date="2020-10" db="EMBL/GenBank/DDBJ databases">
        <authorList>
            <person name="Gilroy R."/>
        </authorList>
    </citation>
    <scope>NUCLEOTIDE SEQUENCE</scope>
    <source>
        <strain evidence="4">1370</strain>
    </source>
</reference>